<keyword evidence="4" id="KW-1185">Reference proteome</keyword>
<dbReference type="InterPro" id="IPR029016">
    <property type="entry name" value="GAF-like_dom_sf"/>
</dbReference>
<evidence type="ECO:0000259" key="2">
    <source>
        <dbReference type="SMART" id="SM00065"/>
    </source>
</evidence>
<evidence type="ECO:0000313" key="3">
    <source>
        <dbReference type="EMBL" id="MBB5849822.1"/>
    </source>
</evidence>
<dbReference type="PANTHER" id="PTHR33744:SF1">
    <property type="entry name" value="DNA-BINDING TRANSCRIPTIONAL ACTIVATOR ADER"/>
    <property type="match status" value="1"/>
</dbReference>
<dbReference type="AlphaFoldDB" id="A0A7W9JMC1"/>
<dbReference type="Proteomes" id="UP000567246">
    <property type="component" value="Unassembled WGS sequence"/>
</dbReference>
<evidence type="ECO:0000256" key="1">
    <source>
        <dbReference type="SAM" id="MobiDB-lite"/>
    </source>
</evidence>
<dbReference type="PANTHER" id="PTHR33744">
    <property type="entry name" value="CARBOHYDRATE DIACID REGULATOR"/>
    <property type="match status" value="1"/>
</dbReference>
<dbReference type="InterPro" id="IPR025736">
    <property type="entry name" value="PucR_C-HTH_dom"/>
</dbReference>
<dbReference type="Pfam" id="PF13556">
    <property type="entry name" value="HTH_30"/>
    <property type="match status" value="1"/>
</dbReference>
<accession>A0A7W9JMC1</accession>
<reference evidence="3 4" key="1">
    <citation type="submission" date="2020-08" db="EMBL/GenBank/DDBJ databases">
        <title>Sequencing the genomes of 1000 actinobacteria strains.</title>
        <authorList>
            <person name="Klenk H.-P."/>
        </authorList>
    </citation>
    <scope>NUCLEOTIDE SEQUENCE [LARGE SCALE GENOMIC DNA]</scope>
    <source>
        <strain evidence="3 4">DSM 17945</strain>
    </source>
</reference>
<dbReference type="InterPro" id="IPR003018">
    <property type="entry name" value="GAF"/>
</dbReference>
<comment type="caution">
    <text evidence="3">The sequence shown here is derived from an EMBL/GenBank/DDBJ whole genome shotgun (WGS) entry which is preliminary data.</text>
</comment>
<feature type="region of interest" description="Disordered" evidence="1">
    <location>
        <begin position="555"/>
        <end position="586"/>
    </location>
</feature>
<dbReference type="InterPro" id="IPR051448">
    <property type="entry name" value="CdaR-like_regulators"/>
</dbReference>
<gene>
    <name evidence="3" type="ORF">HDA33_002386</name>
</gene>
<sequence length="586" mass="63244">MSTDALDHRLLRALLDTAADLAELADTESVLASIVRRTRALVGTDMAYLSLNDHAAGETYIRRAEGVVTHAYRTIRMPIGTGVLGKVAEGLAPFQSLDYSNDPTITHIPQVDHAVQAEGVHAIMGSPLVVDGRPLGALMVAERRARRFTHSEVTIVESLAKHAAIAIQNAHRYTEALNAAGRADADRDHERQSLRELTRLEELSSRQCQALLAEPNETAVLNRASEHFGVEVELLSPERPTSPLRPAPTLPSRHTAGVVHQVVAPDGCTWTLVAADRDAHDWLAVRRALNPAEEKALVRTAQHLLLARRLRSARRATELEAGAGLLAELVDDSAGGIVRRRRALSELGLREDSQVSLVVIDLAAVPEPQFAERVLSPVAGVRLSAPWGGTWCVVGDRPDVPARVEAAVRHATEAVWQMAFLGPGEHLRDLPGAFRTLENALAVSRVAGGLHAVDASTVGAVGMVLAGVGEAGKDVTARPLAPLRDLPPQRASALRETALAYLDAGMNVAETSRRLFLHRNTVLQRLEQLGAVLGPDWHTPPRSLDLHLALLSAARDDGGAPGAPPARSQPRRRAAELRRPRERTRE</sequence>
<dbReference type="InterPro" id="IPR042070">
    <property type="entry name" value="PucR_C-HTH_sf"/>
</dbReference>
<dbReference type="Gene3D" id="1.10.10.2840">
    <property type="entry name" value="PucR C-terminal helix-turn-helix domain"/>
    <property type="match status" value="1"/>
</dbReference>
<organism evidence="3 4">
    <name type="scientific">Micrococcus endophyticus</name>
    <dbReference type="NCBI Taxonomy" id="455343"/>
    <lineage>
        <taxon>Bacteria</taxon>
        <taxon>Bacillati</taxon>
        <taxon>Actinomycetota</taxon>
        <taxon>Actinomycetes</taxon>
        <taxon>Micrococcales</taxon>
        <taxon>Micrococcaceae</taxon>
        <taxon>Micrococcus</taxon>
    </lineage>
</organism>
<dbReference type="Pfam" id="PF01590">
    <property type="entry name" value="GAF"/>
    <property type="match status" value="1"/>
</dbReference>
<feature type="compositionally biased region" description="Basic and acidic residues" evidence="1">
    <location>
        <begin position="573"/>
        <end position="586"/>
    </location>
</feature>
<dbReference type="Gene3D" id="3.30.450.40">
    <property type="match status" value="1"/>
</dbReference>
<feature type="domain" description="GAF" evidence="2">
    <location>
        <begin position="26"/>
        <end position="177"/>
    </location>
</feature>
<dbReference type="EMBL" id="JACHMW010000001">
    <property type="protein sequence ID" value="MBB5849822.1"/>
    <property type="molecule type" value="Genomic_DNA"/>
</dbReference>
<protein>
    <recommendedName>
        <fullName evidence="2">GAF domain-containing protein</fullName>
    </recommendedName>
</protein>
<dbReference type="SUPFAM" id="SSF55781">
    <property type="entry name" value="GAF domain-like"/>
    <property type="match status" value="1"/>
</dbReference>
<name>A0A7W9JMC1_9MICC</name>
<proteinExistence type="predicted"/>
<dbReference type="RefSeq" id="WP_184173530.1">
    <property type="nucleotide sequence ID" value="NZ_BAABAG010000006.1"/>
</dbReference>
<dbReference type="SMART" id="SM00065">
    <property type="entry name" value="GAF"/>
    <property type="match status" value="1"/>
</dbReference>
<evidence type="ECO:0000313" key="4">
    <source>
        <dbReference type="Proteomes" id="UP000567246"/>
    </source>
</evidence>